<protein>
    <submittedName>
        <fullName evidence="2">Mitochondrial protein AtMg00240</fullName>
    </submittedName>
</protein>
<keyword evidence="1" id="KW-1185">Reference proteome</keyword>
<name>A0AC58U5V1_TOBAC</name>
<proteinExistence type="predicted"/>
<accession>A0AC58U5V1</accession>
<evidence type="ECO:0000313" key="2">
    <source>
        <dbReference type="RefSeq" id="XP_075104856.1"/>
    </source>
</evidence>
<reference evidence="2" key="1">
    <citation type="submission" date="2025-08" db="UniProtKB">
        <authorList>
            <consortium name="RefSeq"/>
        </authorList>
    </citation>
    <scope>IDENTIFICATION</scope>
    <source>
        <tissue evidence="2">Leaf</tissue>
    </source>
</reference>
<dbReference type="Proteomes" id="UP000790787">
    <property type="component" value="Unplaced"/>
</dbReference>
<organism evidence="1 2">
    <name type="scientific">Nicotiana tabacum</name>
    <name type="common">Common tobacco</name>
    <dbReference type="NCBI Taxonomy" id="4097"/>
    <lineage>
        <taxon>Eukaryota</taxon>
        <taxon>Viridiplantae</taxon>
        <taxon>Streptophyta</taxon>
        <taxon>Embryophyta</taxon>
        <taxon>Tracheophyta</taxon>
        <taxon>Spermatophyta</taxon>
        <taxon>Magnoliopsida</taxon>
        <taxon>eudicotyledons</taxon>
        <taxon>Gunneridae</taxon>
        <taxon>Pentapetalae</taxon>
        <taxon>asterids</taxon>
        <taxon>lamiids</taxon>
        <taxon>Solanales</taxon>
        <taxon>Solanaceae</taxon>
        <taxon>Nicotianoideae</taxon>
        <taxon>Nicotianeae</taxon>
        <taxon>Nicotiana</taxon>
    </lineage>
</organism>
<gene>
    <name evidence="2" type="primary">LOC142178938</name>
</gene>
<sequence>MTRPDISFSVQTLSQFLQNPKKSHIEDALRIVRYLKKQPGQGILLSSDISNTVMGFCDADWFPAHIQENLLQIKLHVDIYSDSKAAMQIAANPMYHERTKYIEIDCHFIQEKNTTKADHN</sequence>
<evidence type="ECO:0000313" key="1">
    <source>
        <dbReference type="Proteomes" id="UP000790787"/>
    </source>
</evidence>
<dbReference type="RefSeq" id="XP_075104856.1">
    <property type="nucleotide sequence ID" value="XM_075248755.1"/>
</dbReference>